<dbReference type="PANTHER" id="PTHR34319:SF7">
    <property type="entry name" value="HNH ENDONUCLEASE DOMAIN-CONTAINING PROTEIN"/>
    <property type="match status" value="1"/>
</dbReference>
<dbReference type="AlphaFoldDB" id="A0A0P8KEK9"/>
<proteinExistence type="predicted"/>
<evidence type="ECO:0000313" key="3">
    <source>
        <dbReference type="EMBL" id="KPR56375.1"/>
    </source>
</evidence>
<reference evidence="2" key="4">
    <citation type="submission" date="2020-09" db="EMBL/GenBank/DDBJ databases">
        <authorList>
            <consortium name="NCBI Pathogen Detection Project"/>
        </authorList>
    </citation>
    <scope>NUCLEOTIDE SEQUENCE</scope>
    <source>
        <strain evidence="2">O50</strain>
    </source>
</reference>
<feature type="domain" description="DUF8093" evidence="1">
    <location>
        <begin position="11"/>
        <end position="154"/>
    </location>
</feature>
<accession>A0A0P8KEK9</accession>
<comment type="caution">
    <text evidence="2">The sequence shown here is derived from an EMBL/GenBank/DDBJ whole genome shotgun (WGS) entry which is preliminary data.</text>
</comment>
<reference evidence="4" key="1">
    <citation type="submission" date="2015-09" db="EMBL/GenBank/DDBJ databases">
        <title>Prevalence of NDMs in South Africa.</title>
        <authorList>
            <person name="Osei Sekyere J."/>
            <person name="Govinden U."/>
            <person name="Essack S."/>
            <person name="Haldorsen B."/>
            <person name="Samuelsen O."/>
            <person name="Aasnaes B."/>
            <person name="Sundsfjord A."/>
        </authorList>
    </citation>
    <scope>NUCLEOTIDE SEQUENCE [LARGE SCALE GENOMIC DNA]</scope>
    <source>
        <strain evidence="4">ST62:944112508</strain>
    </source>
</reference>
<reference evidence="3 4" key="2">
    <citation type="journal article" date="2017" name="PLoS ONE">
        <title>Genomic and phenotypic characterisation of fluoroquinolone resistance mechanisms in Enterobacteriaceae in Durban, South Africa.</title>
        <authorList>
            <person name="Osei Sekyere J."/>
            <person name="Amoako D.G."/>
        </authorList>
    </citation>
    <scope>NUCLEOTIDE SEQUENCE [LARGE SCALE GENOMIC DNA]</scope>
    <source>
        <strain evidence="3 4">ST62:944112508</strain>
    </source>
</reference>
<dbReference type="Pfam" id="PF26362">
    <property type="entry name" value="DUF8093"/>
    <property type="match status" value="1"/>
</dbReference>
<dbReference type="PANTHER" id="PTHR34319">
    <property type="entry name" value="MAJOR EXPORTED PROTEIN"/>
    <property type="match status" value="1"/>
</dbReference>
<dbReference type="RefSeq" id="WP_057063357.1">
    <property type="nucleotide sequence ID" value="NZ_CABDWZ010000001.1"/>
</dbReference>
<organism evidence="2">
    <name type="scientific">Citrobacter freundii</name>
    <dbReference type="NCBI Taxonomy" id="546"/>
    <lineage>
        <taxon>Bacteria</taxon>
        <taxon>Pseudomonadati</taxon>
        <taxon>Pseudomonadota</taxon>
        <taxon>Gammaproteobacteria</taxon>
        <taxon>Enterobacterales</taxon>
        <taxon>Enterobacteriaceae</taxon>
        <taxon>Citrobacter</taxon>
        <taxon>Citrobacter freundii complex</taxon>
    </lineage>
</organism>
<dbReference type="Proteomes" id="UP000050520">
    <property type="component" value="Unassembled WGS sequence"/>
</dbReference>
<name>A0A0P8KEK9_CITFR</name>
<evidence type="ECO:0000259" key="1">
    <source>
        <dbReference type="Pfam" id="PF26362"/>
    </source>
</evidence>
<dbReference type="InterPro" id="IPR052947">
    <property type="entry name" value="T6SS_Hcp1_domain"/>
</dbReference>
<dbReference type="InterPro" id="IPR058406">
    <property type="entry name" value="DUF8093"/>
</dbReference>
<protein>
    <recommendedName>
        <fullName evidence="1">DUF8093 domain-containing protein</fullName>
    </recommendedName>
</protein>
<dbReference type="EMBL" id="DACSXJ010000039">
    <property type="protein sequence ID" value="HAT3899877.1"/>
    <property type="molecule type" value="Genomic_DNA"/>
</dbReference>
<evidence type="ECO:0000313" key="2">
    <source>
        <dbReference type="EMBL" id="HAT3899877.1"/>
    </source>
</evidence>
<dbReference type="EMBL" id="LJEB01000027">
    <property type="protein sequence ID" value="KPR56375.1"/>
    <property type="molecule type" value="Genomic_DNA"/>
</dbReference>
<dbReference type="Proteomes" id="UP000855471">
    <property type="component" value="Unassembled WGS sequence"/>
</dbReference>
<gene>
    <name evidence="3" type="ORF">AN672_06780</name>
    <name evidence="2" type="ORF">I9Y29_004360</name>
</gene>
<sequence length="380" mass="43512">MFTLYMRWDAERELAPSDIQFILSPRDALDMASIFYELDYLEYDQRNRILPHSVPKRRRGVYHRFATQPYKRKRLTEYDGLYDEVKWNLELGWMVGVNTKEKWDHFRNPFYFDDESNLIYDCFMDIYSEGFQQAVHQIYEYSLNEHQGRKPPPTIKHHDSDAPIQRAQAGKTINSKAAGRLLAAGGIYNGNIEGFHQAAEQLGGDALAGYDQVMDNKGLLITAASAAAALTMGKMRFPELDEFEYFGARGTFSGRPFDPELAGGPIENLTTDGVIITHKGIATVEKHISRFGPDSANDFMVDRLKKAANGEITPEQVDLNYYAHECREFERYCNLGWETGRPVDDIEAHTLWNNTHTATLEDYKLSGAIEDLYHPDAPLW</sequence>
<reference evidence="2" key="3">
    <citation type="journal article" date="2018" name="Genome Biol.">
        <title>SKESA: strategic k-mer extension for scrupulous assemblies.</title>
        <authorList>
            <person name="Souvorov A."/>
            <person name="Agarwala R."/>
            <person name="Lipman D.J."/>
        </authorList>
    </citation>
    <scope>NUCLEOTIDE SEQUENCE</scope>
    <source>
        <strain evidence="2">O50</strain>
    </source>
</reference>
<evidence type="ECO:0000313" key="4">
    <source>
        <dbReference type="Proteomes" id="UP000050520"/>
    </source>
</evidence>